<dbReference type="EMBL" id="VCGU01000003">
    <property type="protein sequence ID" value="TRY78771.1"/>
    <property type="molecule type" value="Genomic_DNA"/>
</dbReference>
<organism evidence="3 4">
    <name type="scientific">Tigriopus californicus</name>
    <name type="common">Marine copepod</name>
    <dbReference type="NCBI Taxonomy" id="6832"/>
    <lineage>
        <taxon>Eukaryota</taxon>
        <taxon>Metazoa</taxon>
        <taxon>Ecdysozoa</taxon>
        <taxon>Arthropoda</taxon>
        <taxon>Crustacea</taxon>
        <taxon>Multicrustacea</taxon>
        <taxon>Hexanauplia</taxon>
        <taxon>Copepoda</taxon>
        <taxon>Harpacticoida</taxon>
        <taxon>Harpacticidae</taxon>
        <taxon>Tigriopus</taxon>
    </lineage>
</organism>
<dbReference type="AlphaFoldDB" id="A0A553PM62"/>
<comment type="caution">
    <text evidence="3">The sequence shown here is derived from an EMBL/GenBank/DDBJ whole genome shotgun (WGS) entry which is preliminary data.</text>
</comment>
<proteinExistence type="predicted"/>
<sequence>MSPRPKSVPSRLGPPPQLGDYKIPTIQQKHEKFRPKFDEMVARNVKMIARWVHLYLTWKRILMAWMVVLVASKMVLLMLTYQFFTLTSLISLQVFHGVWTIAFFCLKILMDAEDLWEGQHGISDTSSDSGHSGTTTTSGSSYQVIETPQGRRILGNPNGPTVISVNGVPSTYRPFHMDSVLFPSLEEADTFSPSVRPGYHRQESIFDEAVDLEPIDFEHFEDDQGRNPRYMGQIGNYN</sequence>
<evidence type="ECO:0000256" key="2">
    <source>
        <dbReference type="SAM" id="Phobius"/>
    </source>
</evidence>
<reference evidence="3 4" key="1">
    <citation type="journal article" date="2018" name="Nat. Ecol. Evol.">
        <title>Genomic signatures of mitonuclear coevolution across populations of Tigriopus californicus.</title>
        <authorList>
            <person name="Barreto F.S."/>
            <person name="Watson E.T."/>
            <person name="Lima T.G."/>
            <person name="Willett C.S."/>
            <person name="Edmands S."/>
            <person name="Li W."/>
            <person name="Burton R.S."/>
        </authorList>
    </citation>
    <scope>NUCLEOTIDE SEQUENCE [LARGE SCALE GENOMIC DNA]</scope>
    <source>
        <strain evidence="3 4">San Diego</strain>
    </source>
</reference>
<feature type="transmembrane region" description="Helical" evidence="2">
    <location>
        <begin position="90"/>
        <end position="110"/>
    </location>
</feature>
<name>A0A553PM62_TIGCA</name>
<dbReference type="Proteomes" id="UP000318571">
    <property type="component" value="Chromosome 11"/>
</dbReference>
<keyword evidence="4" id="KW-1185">Reference proteome</keyword>
<evidence type="ECO:0000256" key="1">
    <source>
        <dbReference type="SAM" id="MobiDB-lite"/>
    </source>
</evidence>
<feature type="compositionally biased region" description="Low complexity" evidence="1">
    <location>
        <begin position="123"/>
        <end position="141"/>
    </location>
</feature>
<evidence type="ECO:0000313" key="4">
    <source>
        <dbReference type="Proteomes" id="UP000318571"/>
    </source>
</evidence>
<feature type="transmembrane region" description="Helical" evidence="2">
    <location>
        <begin position="62"/>
        <end position="84"/>
    </location>
</feature>
<accession>A0A553PM62</accession>
<keyword evidence="2" id="KW-0472">Membrane</keyword>
<gene>
    <name evidence="3" type="ORF">TCAL_01745</name>
</gene>
<keyword evidence="2" id="KW-0812">Transmembrane</keyword>
<evidence type="ECO:0000313" key="3">
    <source>
        <dbReference type="EMBL" id="TRY78771.1"/>
    </source>
</evidence>
<keyword evidence="2" id="KW-1133">Transmembrane helix</keyword>
<feature type="region of interest" description="Disordered" evidence="1">
    <location>
        <begin position="121"/>
        <end position="142"/>
    </location>
</feature>
<protein>
    <submittedName>
        <fullName evidence="3">Uncharacterized protein</fullName>
    </submittedName>
</protein>